<name>A0A0G0NIG8_9BACT</name>
<protein>
    <submittedName>
        <fullName evidence="8">Outer membrane efflux protein</fullName>
    </submittedName>
</protein>
<dbReference type="GO" id="GO:1990281">
    <property type="term" value="C:efflux pump complex"/>
    <property type="evidence" value="ECO:0007669"/>
    <property type="project" value="TreeGrafter"/>
</dbReference>
<evidence type="ECO:0000313" key="9">
    <source>
        <dbReference type="Proteomes" id="UP000034324"/>
    </source>
</evidence>
<keyword evidence="4" id="KW-1134">Transmembrane beta strand</keyword>
<evidence type="ECO:0000256" key="2">
    <source>
        <dbReference type="ARBA" id="ARBA00007613"/>
    </source>
</evidence>
<dbReference type="EMBL" id="LBVC01000055">
    <property type="protein sequence ID" value="KKQ76906.1"/>
    <property type="molecule type" value="Genomic_DNA"/>
</dbReference>
<accession>A0A0G0NIG8</accession>
<dbReference type="Gene3D" id="1.20.1600.10">
    <property type="entry name" value="Outer membrane efflux proteins (OEP)"/>
    <property type="match status" value="1"/>
</dbReference>
<keyword evidence="3" id="KW-0813">Transport</keyword>
<evidence type="ECO:0000256" key="6">
    <source>
        <dbReference type="ARBA" id="ARBA00023136"/>
    </source>
</evidence>
<gene>
    <name evidence="8" type="ORF">US99_C0055G0001</name>
</gene>
<dbReference type="SUPFAM" id="SSF56954">
    <property type="entry name" value="Outer membrane efflux proteins (OEP)"/>
    <property type="match status" value="1"/>
</dbReference>
<dbReference type="GO" id="GO:0015288">
    <property type="term" value="F:porin activity"/>
    <property type="evidence" value="ECO:0007669"/>
    <property type="project" value="TreeGrafter"/>
</dbReference>
<dbReference type="GO" id="GO:0009279">
    <property type="term" value="C:cell outer membrane"/>
    <property type="evidence" value="ECO:0007669"/>
    <property type="project" value="UniProtKB-SubCell"/>
</dbReference>
<feature type="non-terminal residue" evidence="8">
    <location>
        <position position="300"/>
    </location>
</feature>
<dbReference type="PANTHER" id="PTHR30026">
    <property type="entry name" value="OUTER MEMBRANE PROTEIN TOLC"/>
    <property type="match status" value="1"/>
</dbReference>
<dbReference type="GO" id="GO:0015562">
    <property type="term" value="F:efflux transmembrane transporter activity"/>
    <property type="evidence" value="ECO:0007669"/>
    <property type="project" value="InterPro"/>
</dbReference>
<comment type="subcellular location">
    <subcellularLocation>
        <location evidence="1">Cell outer membrane</location>
    </subcellularLocation>
</comment>
<evidence type="ECO:0000313" key="8">
    <source>
        <dbReference type="EMBL" id="KKQ76906.1"/>
    </source>
</evidence>
<evidence type="ECO:0000256" key="4">
    <source>
        <dbReference type="ARBA" id="ARBA00022452"/>
    </source>
</evidence>
<evidence type="ECO:0000256" key="3">
    <source>
        <dbReference type="ARBA" id="ARBA00022448"/>
    </source>
</evidence>
<evidence type="ECO:0000256" key="7">
    <source>
        <dbReference type="ARBA" id="ARBA00023237"/>
    </source>
</evidence>
<dbReference type="PANTHER" id="PTHR30026:SF20">
    <property type="entry name" value="OUTER MEMBRANE PROTEIN TOLC"/>
    <property type="match status" value="1"/>
</dbReference>
<dbReference type="InterPro" id="IPR003423">
    <property type="entry name" value="OMP_efflux"/>
</dbReference>
<evidence type="ECO:0000256" key="1">
    <source>
        <dbReference type="ARBA" id="ARBA00004442"/>
    </source>
</evidence>
<keyword evidence="7" id="KW-0998">Cell outer membrane</keyword>
<organism evidence="8 9">
    <name type="scientific">Candidatus Daviesbacteria bacterium GW2011_GWF2_38_6</name>
    <dbReference type="NCBI Taxonomy" id="1618432"/>
    <lineage>
        <taxon>Bacteria</taxon>
        <taxon>Candidatus Daviesiibacteriota</taxon>
    </lineage>
</organism>
<evidence type="ECO:0000256" key="5">
    <source>
        <dbReference type="ARBA" id="ARBA00022692"/>
    </source>
</evidence>
<keyword evidence="6" id="KW-0472">Membrane</keyword>
<comment type="similarity">
    <text evidence="2">Belongs to the outer membrane factor (OMF) (TC 1.B.17) family.</text>
</comment>
<dbReference type="InterPro" id="IPR051906">
    <property type="entry name" value="TolC-like"/>
</dbReference>
<keyword evidence="5" id="KW-0812">Transmembrane</keyword>
<comment type="caution">
    <text evidence="8">The sequence shown here is derived from an EMBL/GenBank/DDBJ whole genome shotgun (WGS) entry which is preliminary data.</text>
</comment>
<dbReference type="Proteomes" id="UP000034324">
    <property type="component" value="Unassembled WGS sequence"/>
</dbReference>
<dbReference type="AlphaFoldDB" id="A0A0G0NIG8"/>
<sequence>MKKLLIILMISSSLFAQEKILTLKESLEIGLQNSKDIKISRSKLNYADSKLTEINSQFLPQFKLFGNYTRVSDNIPPFEVTIPFSPNPIRISEPILNNYTFKIGFSQPLFTGLKLLSLRSSAKLNRNASEQDYSKEGNEAAFNIYNAYWNYYKADEINKVIAQSLKQMEEHLKDTKSFFKNGLVSKNDLLKLEVQYSNAKLMYIEAENNLEIARVAFNKALGIDLNSNTKVAAGEQSAIVDRYELSDIMNEAVNNRKELKSLAYRVDASKEGVSAANSSWFPSLYLTGNYYYSNPNPRFQ</sequence>
<dbReference type="Pfam" id="PF02321">
    <property type="entry name" value="OEP"/>
    <property type="match status" value="1"/>
</dbReference>
<proteinExistence type="inferred from homology"/>
<reference evidence="8 9" key="1">
    <citation type="journal article" date="2015" name="Nature">
        <title>rRNA introns, odd ribosomes, and small enigmatic genomes across a large radiation of phyla.</title>
        <authorList>
            <person name="Brown C.T."/>
            <person name="Hug L.A."/>
            <person name="Thomas B.C."/>
            <person name="Sharon I."/>
            <person name="Castelle C.J."/>
            <person name="Singh A."/>
            <person name="Wilkins M.J."/>
            <person name="Williams K.H."/>
            <person name="Banfield J.F."/>
        </authorList>
    </citation>
    <scope>NUCLEOTIDE SEQUENCE [LARGE SCALE GENOMIC DNA]</scope>
</reference>